<dbReference type="EMBL" id="QGKW02002005">
    <property type="protein sequence ID" value="KAF2541296.1"/>
    <property type="molecule type" value="Genomic_DNA"/>
</dbReference>
<reference evidence="1" key="1">
    <citation type="submission" date="2019-12" db="EMBL/GenBank/DDBJ databases">
        <title>Genome sequencing and annotation of Brassica cretica.</title>
        <authorList>
            <person name="Studholme D.J."/>
            <person name="Sarris P.F."/>
        </authorList>
    </citation>
    <scope>NUCLEOTIDE SEQUENCE</scope>
    <source>
        <strain evidence="1">PFS-001/15</strain>
        <tissue evidence="1">Leaf</tissue>
    </source>
</reference>
<evidence type="ECO:0000313" key="1">
    <source>
        <dbReference type="EMBL" id="KAF2541296.1"/>
    </source>
</evidence>
<dbReference type="Proteomes" id="UP000712281">
    <property type="component" value="Unassembled WGS sequence"/>
</dbReference>
<dbReference type="AlphaFoldDB" id="A0A8S9GA38"/>
<protein>
    <submittedName>
        <fullName evidence="1">Uncharacterized protein</fullName>
    </submittedName>
</protein>
<proteinExistence type="predicted"/>
<organism evidence="1 2">
    <name type="scientific">Brassica cretica</name>
    <name type="common">Mustard</name>
    <dbReference type="NCBI Taxonomy" id="69181"/>
    <lineage>
        <taxon>Eukaryota</taxon>
        <taxon>Viridiplantae</taxon>
        <taxon>Streptophyta</taxon>
        <taxon>Embryophyta</taxon>
        <taxon>Tracheophyta</taxon>
        <taxon>Spermatophyta</taxon>
        <taxon>Magnoliopsida</taxon>
        <taxon>eudicotyledons</taxon>
        <taxon>Gunneridae</taxon>
        <taxon>Pentapetalae</taxon>
        <taxon>rosids</taxon>
        <taxon>malvids</taxon>
        <taxon>Brassicales</taxon>
        <taxon>Brassicaceae</taxon>
        <taxon>Brassiceae</taxon>
        <taxon>Brassica</taxon>
    </lineage>
</organism>
<gene>
    <name evidence="1" type="ORF">F2Q68_00032605</name>
</gene>
<sequence length="80" mass="9179">MSVTNAVRLSKRSSSWHTLLTLPRPTHNGWLRAMWKNCLPSRTMGEESNQNNGMDQLLLDALTARMTTVMTTMMDQRLEN</sequence>
<comment type="caution">
    <text evidence="1">The sequence shown here is derived from an EMBL/GenBank/DDBJ whole genome shotgun (WGS) entry which is preliminary data.</text>
</comment>
<evidence type="ECO:0000313" key="2">
    <source>
        <dbReference type="Proteomes" id="UP000712281"/>
    </source>
</evidence>
<accession>A0A8S9GA38</accession>
<name>A0A8S9GA38_BRACR</name>